<evidence type="ECO:0000259" key="1">
    <source>
        <dbReference type="Pfam" id="PF13403"/>
    </source>
</evidence>
<dbReference type="InterPro" id="IPR028992">
    <property type="entry name" value="Hedgehog/Intein_dom"/>
</dbReference>
<reference evidence="2 3" key="1">
    <citation type="submission" date="2018-03" db="EMBL/GenBank/DDBJ databases">
        <title>Genomic Encyclopedia of Archaeal and Bacterial Type Strains, Phase II (KMG-II): from individual species to whole genera.</title>
        <authorList>
            <person name="Goeker M."/>
        </authorList>
    </citation>
    <scope>NUCLEOTIDE SEQUENCE [LARGE SCALE GENOMIC DNA]</scope>
    <source>
        <strain evidence="2 3">DSM 101533</strain>
    </source>
</reference>
<name>A0A2T0VUA9_9RHOB</name>
<keyword evidence="3" id="KW-1185">Reference proteome</keyword>
<proteinExistence type="predicted"/>
<dbReference type="InterPro" id="IPR036844">
    <property type="entry name" value="Hint_dom_sf"/>
</dbReference>
<dbReference type="OrthoDB" id="6305173at2"/>
<dbReference type="EMBL" id="PVTP01000014">
    <property type="protein sequence ID" value="PRY75035.1"/>
    <property type="molecule type" value="Genomic_DNA"/>
</dbReference>
<feature type="domain" description="Hedgehog/Intein (Hint)" evidence="1">
    <location>
        <begin position="106"/>
        <end position="252"/>
    </location>
</feature>
<gene>
    <name evidence="2" type="ORF">CLV80_11472</name>
</gene>
<dbReference type="SUPFAM" id="SSF51294">
    <property type="entry name" value="Hedgehog/intein (Hint) domain"/>
    <property type="match status" value="1"/>
</dbReference>
<dbReference type="Proteomes" id="UP000238007">
    <property type="component" value="Unassembled WGS sequence"/>
</dbReference>
<organism evidence="2 3">
    <name type="scientific">Yoonia maritima</name>
    <dbReference type="NCBI Taxonomy" id="1435347"/>
    <lineage>
        <taxon>Bacteria</taxon>
        <taxon>Pseudomonadati</taxon>
        <taxon>Pseudomonadota</taxon>
        <taxon>Alphaproteobacteria</taxon>
        <taxon>Rhodobacterales</taxon>
        <taxon>Paracoccaceae</taxon>
        <taxon>Yoonia</taxon>
    </lineage>
</organism>
<dbReference type="RefSeq" id="WP_106359063.1">
    <property type="nucleotide sequence ID" value="NZ_PVTP01000014.1"/>
</dbReference>
<evidence type="ECO:0000313" key="3">
    <source>
        <dbReference type="Proteomes" id="UP000238007"/>
    </source>
</evidence>
<accession>A0A2T0VUA9</accession>
<evidence type="ECO:0000313" key="2">
    <source>
        <dbReference type="EMBL" id="PRY75035.1"/>
    </source>
</evidence>
<dbReference type="Pfam" id="PF13403">
    <property type="entry name" value="Hint_2"/>
    <property type="match status" value="1"/>
</dbReference>
<dbReference type="AlphaFoldDB" id="A0A2T0VUA9"/>
<comment type="caution">
    <text evidence="2">The sequence shown here is derived from an EMBL/GenBank/DDBJ whole genome shotgun (WGS) entry which is preliminary data.</text>
</comment>
<protein>
    <submittedName>
        <fullName evidence="2">Hint domain-containing protein</fullName>
    </submittedName>
</protein>
<sequence>MFWAFQGTRDGNAITPTNYVAVIGNEADGSNTQTPNLTGTGLTTSNGAVIIDGDEDYMEWTADGTLPIQQEDLIASILDLDNWTTADGTGVQNTGGGFNVETQNIVCFARGTKISSCEGAIEIEKLRVGQKIVTLAAGAAKIRWIGVIKLSRADLAANPKLRPVRIRAGALGKELPKQDLLVSRQHRILFSSKVAERMFGLRDVLIPAVRLTNLPDIFIDETIDSISYYHILCDDHQVVFAEGAPAETLFLGKEAAHSLSIDAQEEIETLFPGLVGQQCPTSAAQMIVDLPRQNRLIARHIKNNKPLLETYRN</sequence>